<dbReference type="SUPFAM" id="SSF48452">
    <property type="entry name" value="TPR-like"/>
    <property type="match status" value="2"/>
</dbReference>
<evidence type="ECO:0000313" key="2">
    <source>
        <dbReference type="EMBL" id="SDM55233.1"/>
    </source>
</evidence>
<dbReference type="PROSITE" id="PS50005">
    <property type="entry name" value="TPR"/>
    <property type="match status" value="1"/>
</dbReference>
<dbReference type="Gene3D" id="1.25.40.10">
    <property type="entry name" value="Tetratricopeptide repeat domain"/>
    <property type="match status" value="3"/>
</dbReference>
<dbReference type="EMBL" id="FNHH01000015">
    <property type="protein sequence ID" value="SDM55233.1"/>
    <property type="molecule type" value="Genomic_DNA"/>
</dbReference>
<evidence type="ECO:0000256" key="1">
    <source>
        <dbReference type="PROSITE-ProRule" id="PRU00339"/>
    </source>
</evidence>
<dbReference type="Proteomes" id="UP000199226">
    <property type="component" value="Unassembled WGS sequence"/>
</dbReference>
<proteinExistence type="predicted"/>
<dbReference type="Pfam" id="PF13174">
    <property type="entry name" value="TPR_6"/>
    <property type="match status" value="1"/>
</dbReference>
<dbReference type="STRING" id="990371.SAMN05421813_11558"/>
<keyword evidence="3" id="KW-1185">Reference proteome</keyword>
<feature type="repeat" description="TPR" evidence="1">
    <location>
        <begin position="313"/>
        <end position="346"/>
    </location>
</feature>
<keyword evidence="1" id="KW-0802">TPR repeat</keyword>
<dbReference type="SMART" id="SM00028">
    <property type="entry name" value="TPR"/>
    <property type="match status" value="6"/>
</dbReference>
<name>A0A1G9U5Z0_9SPHI</name>
<dbReference type="AlphaFoldDB" id="A0A1G9U5Z0"/>
<dbReference type="InterPro" id="IPR011990">
    <property type="entry name" value="TPR-like_helical_dom_sf"/>
</dbReference>
<organism evidence="2 3">
    <name type="scientific">Daejeonella rubra</name>
    <dbReference type="NCBI Taxonomy" id="990371"/>
    <lineage>
        <taxon>Bacteria</taxon>
        <taxon>Pseudomonadati</taxon>
        <taxon>Bacteroidota</taxon>
        <taxon>Sphingobacteriia</taxon>
        <taxon>Sphingobacteriales</taxon>
        <taxon>Sphingobacteriaceae</taxon>
        <taxon>Daejeonella</taxon>
    </lineage>
</organism>
<protein>
    <submittedName>
        <fullName evidence="2">Tetratricopeptide repeat-containing protein</fullName>
    </submittedName>
</protein>
<accession>A0A1G9U5Z0</accession>
<reference evidence="3" key="1">
    <citation type="submission" date="2016-10" db="EMBL/GenBank/DDBJ databases">
        <authorList>
            <person name="Varghese N."/>
            <person name="Submissions S."/>
        </authorList>
    </citation>
    <scope>NUCLEOTIDE SEQUENCE [LARGE SCALE GENOMIC DNA]</scope>
    <source>
        <strain evidence="3">DSM 24536</strain>
    </source>
</reference>
<dbReference type="InterPro" id="IPR019734">
    <property type="entry name" value="TPR_rpt"/>
</dbReference>
<sequence>MQRFCYTNSSLINLRSNIQVILRFLFLSCTLCLCFSSCNSQKETVASRGMQNLTAHYNILYNAKELINESERNIQLAYSDDYDRVIPVYKEPNETISQSELKKLDDAILKANTIANQKSLSKYVDNAYFLIGKANHLKSNFYNAVEFFSYVYVNYPKEKEIRQASLAWKTRSLIASDRLEEAEASIDSALRYISSEKKSVADIYAIRAQLHIYAKEDAQAISLLEKAIKSAVNKQNKIRWTYLIAQLQEINEQPKDAYLNYTRVLKSNAPFDMAFNAKLSMINLKNQLSGDTSGRTRQIAAMLKDDKNRDFTDQIYFQIADSYADASNIDKAIENYNYAISKSTKNVTQKGLAYLKLAEIYFKQTDYIKSKAYYDSTLISLPTIYPDYALIKKKADNLELLADRLSIIAREDTLQMLAALPESERNNKVSSLIKLEALKAQARKTNSQSGGASTIQISSTGGDNKFYFNNSIALNQGLADFKKRWGTRKLEDNWRRSQKSASDISNGVSPFQTLDKDPFQQLTIAETEANLDSLKKSFTESIPLSSEMKLISDQKIASAMYDIANYYREVSADTAEAVKTYEQLLKRFPENSNKLAVYYNLYRLYRFVNPKRSDEYKNILLNQYPQSPFAKIILDPEYSQKTDEQELAFNRFYNEVYNLYTSRNYPEVLKLIEQQKIQAGEKKLSVQLAYIGSLALGHLQKLDQLESAFKNIVDSNPDDQLIVPLVKLHLAYIDSNRTTMSNRVFALLDNDSKDNTFIEEPVFEQVIVAKQNNEQRIEPTITITPAGQEQVPISELKKEEIKSETPAAAEFFDLEESTDHYFVVNVSDPSVNLSSSRFGIGQFNRVNLPGTVIKHQLKSIANQNQLIFVGPLTGKEAAKTYFNQINPLIREIMKIPANKYSTFYINKQNLEKISDRETLDRYVEFYKRNY</sequence>
<gene>
    <name evidence="2" type="ORF">SAMN05421813_11558</name>
</gene>
<evidence type="ECO:0000313" key="3">
    <source>
        <dbReference type="Proteomes" id="UP000199226"/>
    </source>
</evidence>